<dbReference type="InterPro" id="IPR050327">
    <property type="entry name" value="Proton-linked_MCT"/>
</dbReference>
<feature type="transmembrane region" description="Helical" evidence="1">
    <location>
        <begin position="88"/>
        <end position="106"/>
    </location>
</feature>
<dbReference type="Gene3D" id="1.20.1250.20">
    <property type="entry name" value="MFS general substrate transporter like domains"/>
    <property type="match status" value="2"/>
</dbReference>
<organism evidence="3">
    <name type="scientific">marine metagenome</name>
    <dbReference type="NCBI Taxonomy" id="408172"/>
    <lineage>
        <taxon>unclassified sequences</taxon>
        <taxon>metagenomes</taxon>
        <taxon>ecological metagenomes</taxon>
    </lineage>
</organism>
<feature type="transmembrane region" description="Helical" evidence="1">
    <location>
        <begin position="282"/>
        <end position="301"/>
    </location>
</feature>
<feature type="non-terminal residue" evidence="3">
    <location>
        <position position="340"/>
    </location>
</feature>
<feature type="transmembrane region" description="Helical" evidence="1">
    <location>
        <begin position="112"/>
        <end position="137"/>
    </location>
</feature>
<evidence type="ECO:0000313" key="3">
    <source>
        <dbReference type="EMBL" id="SVC49913.1"/>
    </source>
</evidence>
<proteinExistence type="predicted"/>
<dbReference type="InterPro" id="IPR036259">
    <property type="entry name" value="MFS_trans_sf"/>
</dbReference>
<feature type="transmembrane region" description="Helical" evidence="1">
    <location>
        <begin position="313"/>
        <end position="331"/>
    </location>
</feature>
<reference evidence="3" key="1">
    <citation type="submission" date="2018-05" db="EMBL/GenBank/DDBJ databases">
        <authorList>
            <person name="Lanie J.A."/>
            <person name="Ng W.-L."/>
            <person name="Kazmierczak K.M."/>
            <person name="Andrzejewski T.M."/>
            <person name="Davidsen T.M."/>
            <person name="Wayne K.J."/>
            <person name="Tettelin H."/>
            <person name="Glass J.I."/>
            <person name="Rusch D."/>
            <person name="Podicherti R."/>
            <person name="Tsui H.-C.T."/>
            <person name="Winkler M.E."/>
        </authorList>
    </citation>
    <scope>NUCLEOTIDE SEQUENCE</scope>
</reference>
<keyword evidence="1" id="KW-1133">Transmembrane helix</keyword>
<sequence length="340" mass="36536">MDSLTKHETNNSPKVFYGWWIVLAAFIALTFTSMTGSYGFSVFYKRLIDHFGWSRTALAGAISLSRLEAGFLGGVEGFLVDRYGPTKIILLGIILSSIGLAWLSNVNSLLEFYLVFILLVTVGRSLAAMVAIDTTIANWFIKKRGTAFGLLRTAVAVGAAGVIIVSWFIEEFGWRTAFVATAILTFVIGVPTAFVMKPRPENYGLLPDGEVKETATEAAIPSPSHETKSISEPDIGMTVMEALKSRAFWALSFGFSIRLMVTGAAILHAIPLVEDLGYSKSTSAGILGSMGMVSIIGRLGGGILNDIFGTKPIAVGSVCMLAISCLIIAYAQNLTHIILF</sequence>
<keyword evidence="1" id="KW-0472">Membrane</keyword>
<dbReference type="InterPro" id="IPR011701">
    <property type="entry name" value="MFS"/>
</dbReference>
<evidence type="ECO:0000259" key="2">
    <source>
        <dbReference type="PROSITE" id="PS50850"/>
    </source>
</evidence>
<dbReference type="EMBL" id="UINC01094567">
    <property type="protein sequence ID" value="SVC49913.1"/>
    <property type="molecule type" value="Genomic_DNA"/>
</dbReference>
<dbReference type="InterPro" id="IPR020846">
    <property type="entry name" value="MFS_dom"/>
</dbReference>
<dbReference type="PANTHER" id="PTHR11360:SF284">
    <property type="entry name" value="EG:103B4.3 PROTEIN-RELATED"/>
    <property type="match status" value="1"/>
</dbReference>
<feature type="transmembrane region" description="Helical" evidence="1">
    <location>
        <begin position="149"/>
        <end position="169"/>
    </location>
</feature>
<feature type="transmembrane region" description="Helical" evidence="1">
    <location>
        <begin position="247"/>
        <end position="270"/>
    </location>
</feature>
<dbReference type="AlphaFoldDB" id="A0A382MLQ2"/>
<dbReference type="Pfam" id="PF07690">
    <property type="entry name" value="MFS_1"/>
    <property type="match status" value="1"/>
</dbReference>
<accession>A0A382MLQ2</accession>
<feature type="domain" description="Major facilitator superfamily (MFS) profile" evidence="2">
    <location>
        <begin position="21"/>
        <end position="340"/>
    </location>
</feature>
<evidence type="ECO:0000256" key="1">
    <source>
        <dbReference type="SAM" id="Phobius"/>
    </source>
</evidence>
<gene>
    <name evidence="3" type="ORF">METZ01_LOCUS302767</name>
</gene>
<protein>
    <recommendedName>
        <fullName evidence="2">Major facilitator superfamily (MFS) profile domain-containing protein</fullName>
    </recommendedName>
</protein>
<dbReference type="SUPFAM" id="SSF103473">
    <property type="entry name" value="MFS general substrate transporter"/>
    <property type="match status" value="1"/>
</dbReference>
<dbReference type="PROSITE" id="PS50850">
    <property type="entry name" value="MFS"/>
    <property type="match status" value="1"/>
</dbReference>
<feature type="transmembrane region" description="Helical" evidence="1">
    <location>
        <begin position="20"/>
        <end position="44"/>
    </location>
</feature>
<dbReference type="PANTHER" id="PTHR11360">
    <property type="entry name" value="MONOCARBOXYLATE TRANSPORTER"/>
    <property type="match status" value="1"/>
</dbReference>
<dbReference type="GO" id="GO:0022857">
    <property type="term" value="F:transmembrane transporter activity"/>
    <property type="evidence" value="ECO:0007669"/>
    <property type="project" value="InterPro"/>
</dbReference>
<feature type="transmembrane region" description="Helical" evidence="1">
    <location>
        <begin position="175"/>
        <end position="196"/>
    </location>
</feature>
<keyword evidence="1" id="KW-0812">Transmembrane</keyword>
<name>A0A382MLQ2_9ZZZZ</name>